<name>A0ABZ2WEF4_9STAP</name>
<reference evidence="1 2" key="1">
    <citation type="journal article" date="2024" name="ISME J.">
        <title>Staphylococcus epidermidis bacteriocin A37 kills natural competitors with a unique mechanism of action.</title>
        <authorList>
            <person name="Puls J.S."/>
            <person name="Winnerling B."/>
            <person name="Power J.J."/>
            <person name="Kruger A.M."/>
            <person name="Brajtenbach D."/>
            <person name="Johnson M."/>
            <person name="Bilici K."/>
            <person name="Camus L."/>
            <person name="Fliesswasser T."/>
            <person name="Schneider T."/>
            <person name="Sahl H.G."/>
            <person name="Ghosal D."/>
            <person name="Kubitscheck U."/>
            <person name="Heilbronner S."/>
            <person name="Grein F."/>
        </authorList>
    </citation>
    <scope>NUCLEOTIDE SEQUENCE [LARGE SCALE GENOMIC DNA]</scope>
    <source>
        <strain evidence="1 2">SCK7</strain>
    </source>
</reference>
<dbReference type="EMBL" id="CP133006">
    <property type="protein sequence ID" value="WZG10421.1"/>
    <property type="molecule type" value="Genomic_DNA"/>
</dbReference>
<accession>A0ABZ2WEF4</accession>
<dbReference type="Proteomes" id="UP001468345">
    <property type="component" value="Chromosome"/>
</dbReference>
<organism evidence="1 2">
    <name type="scientific">Staphylococcus casei</name>
    <dbReference type="NCBI Taxonomy" id="201828"/>
    <lineage>
        <taxon>Bacteria</taxon>
        <taxon>Bacillati</taxon>
        <taxon>Bacillota</taxon>
        <taxon>Bacilli</taxon>
        <taxon>Bacillales</taxon>
        <taxon>Staphylococcaceae</taxon>
        <taxon>Staphylococcus</taxon>
    </lineage>
</organism>
<gene>
    <name evidence="1" type="ORF">SHJJP9002_002439</name>
</gene>
<keyword evidence="2" id="KW-1185">Reference proteome</keyword>
<evidence type="ECO:0000313" key="2">
    <source>
        <dbReference type="Proteomes" id="UP001468345"/>
    </source>
</evidence>
<proteinExistence type="predicted"/>
<evidence type="ECO:0000313" key="1">
    <source>
        <dbReference type="EMBL" id="WZG10421.1"/>
    </source>
</evidence>
<protein>
    <recommendedName>
        <fullName evidence="3">Phage protein</fullName>
    </recommendedName>
</protein>
<evidence type="ECO:0008006" key="3">
    <source>
        <dbReference type="Google" id="ProtNLM"/>
    </source>
</evidence>
<dbReference type="RefSeq" id="WP_341636579.1">
    <property type="nucleotide sequence ID" value="NZ_CP133006.1"/>
</dbReference>
<sequence length="61" mass="6948">MKSQVLIKRTIVKWYNIYRNGEFIANISPDLMADLLPDANTKAVLICAELDINLLEKLKGE</sequence>